<dbReference type="PANTHER" id="PTHR30629:SF2">
    <property type="entry name" value="PROPHAGE INTEGRASE INTS-RELATED"/>
    <property type="match status" value="1"/>
</dbReference>
<keyword evidence="2" id="KW-0229">DNA integration</keyword>
<name>A0A138AEK2_9ACTN</name>
<keyword evidence="3" id="KW-0238">DNA-binding</keyword>
<feature type="region of interest" description="Disordered" evidence="5">
    <location>
        <begin position="368"/>
        <end position="416"/>
    </location>
</feature>
<evidence type="ECO:0000313" key="8">
    <source>
        <dbReference type="Proteomes" id="UP000070258"/>
    </source>
</evidence>
<dbReference type="Gene3D" id="1.10.443.10">
    <property type="entry name" value="Intergrase catalytic core"/>
    <property type="match status" value="1"/>
</dbReference>
<dbReference type="SUPFAM" id="SSF56349">
    <property type="entry name" value="DNA breaking-rejoining enzymes"/>
    <property type="match status" value="1"/>
</dbReference>
<comment type="caution">
    <text evidence="7">The sequence shown here is derived from an EMBL/GenBank/DDBJ whole genome shotgun (WGS) entry which is preliminary data.</text>
</comment>
<dbReference type="InterPro" id="IPR013762">
    <property type="entry name" value="Integrase-like_cat_sf"/>
</dbReference>
<comment type="similarity">
    <text evidence="1">Belongs to the 'phage' integrase family.</text>
</comment>
<sequence length="416" mass="46487">MRPCGLSLRTAAVVMGRPKLEIGTYGELTTAELRPGVWEAVARYRDLDGVTRRVKAHGASQAKAKAALRGKLKERKRTNGGGGDLTPDSTVEELAELWLAHVRLEHDQAVERGAKPSKSSDSISQYERCLEKVIVPALRKVTLRELRPQRVDRFLRTLPANGRMAKTVLSQICDLGVRYEALDVNPTLRGYVPPRAQTDRRVLTPEAAVQFRQRVHAWMHQGATHGPKRGYDRLRIVDVLLGTGIRIGEVLALAWADVLDLDSDHPTLYVGWHLDKASKRVEGRKSGGAPYELSLPPLAVEALKEQRDLQLPFDLVFPTRNGTAQSESNVRRHLREARGDDMGWVVPKTMRKTVSTAVYEAKGLEAAQRQLGHATPETTRRHYVKPSEKAPDNREALAEYSTRIRPADPQEREKTG</sequence>
<dbReference type="InterPro" id="IPR010998">
    <property type="entry name" value="Integrase_recombinase_N"/>
</dbReference>
<gene>
    <name evidence="7" type="ORF">AXK60_08965</name>
</gene>
<proteinExistence type="inferred from homology"/>
<dbReference type="PANTHER" id="PTHR30629">
    <property type="entry name" value="PROPHAGE INTEGRASE"/>
    <property type="match status" value="1"/>
</dbReference>
<dbReference type="PROSITE" id="PS51898">
    <property type="entry name" value="TYR_RECOMBINASE"/>
    <property type="match status" value="1"/>
</dbReference>
<feature type="compositionally biased region" description="Basic and acidic residues" evidence="5">
    <location>
        <begin position="405"/>
        <end position="416"/>
    </location>
</feature>
<evidence type="ECO:0000256" key="4">
    <source>
        <dbReference type="ARBA" id="ARBA00023172"/>
    </source>
</evidence>
<evidence type="ECO:0000313" key="7">
    <source>
        <dbReference type="EMBL" id="KXP08785.1"/>
    </source>
</evidence>
<accession>A0A138AEK2</accession>
<dbReference type="STRING" id="239498.AXK60_08965"/>
<dbReference type="GO" id="GO:0015074">
    <property type="term" value="P:DNA integration"/>
    <property type="evidence" value="ECO:0007669"/>
    <property type="project" value="UniProtKB-KW"/>
</dbReference>
<evidence type="ECO:0000256" key="2">
    <source>
        <dbReference type="ARBA" id="ARBA00022908"/>
    </source>
</evidence>
<dbReference type="InterPro" id="IPR050808">
    <property type="entry name" value="Phage_Integrase"/>
</dbReference>
<feature type="region of interest" description="Disordered" evidence="5">
    <location>
        <begin position="56"/>
        <end position="88"/>
    </location>
</feature>
<dbReference type="Pfam" id="PF00589">
    <property type="entry name" value="Phage_integrase"/>
    <property type="match status" value="1"/>
</dbReference>
<dbReference type="InterPro" id="IPR002104">
    <property type="entry name" value="Integrase_catalytic"/>
</dbReference>
<dbReference type="Gene3D" id="1.10.150.130">
    <property type="match status" value="1"/>
</dbReference>
<dbReference type="InterPro" id="IPR011010">
    <property type="entry name" value="DNA_brk_join_enz"/>
</dbReference>
<dbReference type="EMBL" id="LSRF01000044">
    <property type="protein sequence ID" value="KXP08785.1"/>
    <property type="molecule type" value="Genomic_DNA"/>
</dbReference>
<dbReference type="GO" id="GO:0003677">
    <property type="term" value="F:DNA binding"/>
    <property type="evidence" value="ECO:0007669"/>
    <property type="project" value="UniProtKB-KW"/>
</dbReference>
<evidence type="ECO:0000256" key="5">
    <source>
        <dbReference type="SAM" id="MobiDB-lite"/>
    </source>
</evidence>
<evidence type="ECO:0000256" key="1">
    <source>
        <dbReference type="ARBA" id="ARBA00008857"/>
    </source>
</evidence>
<organism evidence="7 8">
    <name type="scientific">Tsukamurella pseudospumae</name>
    <dbReference type="NCBI Taxonomy" id="239498"/>
    <lineage>
        <taxon>Bacteria</taxon>
        <taxon>Bacillati</taxon>
        <taxon>Actinomycetota</taxon>
        <taxon>Actinomycetes</taxon>
        <taxon>Mycobacteriales</taxon>
        <taxon>Tsukamurellaceae</taxon>
        <taxon>Tsukamurella</taxon>
    </lineage>
</organism>
<protein>
    <recommendedName>
        <fullName evidence="6">Tyr recombinase domain-containing protein</fullName>
    </recommendedName>
</protein>
<dbReference type="GO" id="GO:0006310">
    <property type="term" value="P:DNA recombination"/>
    <property type="evidence" value="ECO:0007669"/>
    <property type="project" value="UniProtKB-KW"/>
</dbReference>
<feature type="compositionally biased region" description="Basic residues" evidence="5">
    <location>
        <begin position="66"/>
        <end position="78"/>
    </location>
</feature>
<keyword evidence="4" id="KW-0233">DNA recombination</keyword>
<dbReference type="CDD" id="cd00397">
    <property type="entry name" value="DNA_BRE_C"/>
    <property type="match status" value="1"/>
</dbReference>
<feature type="domain" description="Tyr recombinase" evidence="6">
    <location>
        <begin position="198"/>
        <end position="396"/>
    </location>
</feature>
<evidence type="ECO:0000256" key="3">
    <source>
        <dbReference type="ARBA" id="ARBA00023125"/>
    </source>
</evidence>
<feature type="compositionally biased region" description="Basic and acidic residues" evidence="5">
    <location>
        <begin position="385"/>
        <end position="397"/>
    </location>
</feature>
<evidence type="ECO:0000259" key="6">
    <source>
        <dbReference type="PROSITE" id="PS51898"/>
    </source>
</evidence>
<reference evidence="8" key="1">
    <citation type="submission" date="2016-02" db="EMBL/GenBank/DDBJ databases">
        <authorList>
            <person name="Wen L."/>
            <person name="He K."/>
            <person name="Yang H."/>
        </authorList>
    </citation>
    <scope>NUCLEOTIDE SEQUENCE [LARGE SCALE GENOMIC DNA]</scope>
    <source>
        <strain evidence="8">JCM 15929</strain>
    </source>
</reference>
<dbReference type="Proteomes" id="UP000070258">
    <property type="component" value="Unassembled WGS sequence"/>
</dbReference>
<dbReference type="AlphaFoldDB" id="A0A138AEK2"/>